<reference evidence="3 4" key="1">
    <citation type="submission" date="2014-01" db="EMBL/GenBank/DDBJ databases">
        <authorList>
            <person name="Zelazny A."/>
            <person name="Olivier K."/>
            <person name="Sampaio E.P."/>
            <person name="Holland S.M."/>
            <person name="Tallon L.J."/>
            <person name="Sadzewicz L.K."/>
            <person name="Sengamalay N."/>
            <person name="Fraser C.M."/>
            <person name="Hine E."/>
            <person name="Shefchek K.A."/>
            <person name="Das S.P."/>
            <person name="Shallom S.J."/>
            <person name="Agrawal S."/>
            <person name="Tettelin H."/>
        </authorList>
    </citation>
    <scope>NUCLEOTIDE SEQUENCE [LARGE SCALE GENOMIC DNA]</scope>
    <source>
        <strain evidence="3 4">MAB_030201_1075</strain>
    </source>
</reference>
<evidence type="ECO:0000313" key="3">
    <source>
        <dbReference type="EMBL" id="ETZ86698.1"/>
    </source>
</evidence>
<evidence type="ECO:0008006" key="5">
    <source>
        <dbReference type="Google" id="ProtNLM"/>
    </source>
</evidence>
<name>A0A829PAE9_9MYCO</name>
<keyword evidence="2" id="KW-0472">Membrane</keyword>
<feature type="transmembrane region" description="Helical" evidence="2">
    <location>
        <begin position="12"/>
        <end position="33"/>
    </location>
</feature>
<dbReference type="AlphaFoldDB" id="A0A829PAE9"/>
<comment type="caution">
    <text evidence="3">The sequence shown here is derived from an EMBL/GenBank/DDBJ whole genome shotgun (WGS) entry which is preliminary data.</text>
</comment>
<protein>
    <recommendedName>
        <fullName evidence="5">Transmembrane protein</fullName>
    </recommendedName>
</protein>
<organism evidence="3 4">
    <name type="scientific">Mycobacteroides abscessus MAB_030201_1075</name>
    <dbReference type="NCBI Taxonomy" id="1335410"/>
    <lineage>
        <taxon>Bacteria</taxon>
        <taxon>Bacillati</taxon>
        <taxon>Actinomycetota</taxon>
        <taxon>Actinomycetes</taxon>
        <taxon>Mycobacteriales</taxon>
        <taxon>Mycobacteriaceae</taxon>
        <taxon>Mycobacteroides</taxon>
        <taxon>Mycobacteroides abscessus</taxon>
    </lineage>
</organism>
<evidence type="ECO:0000256" key="2">
    <source>
        <dbReference type="SAM" id="Phobius"/>
    </source>
</evidence>
<evidence type="ECO:0000313" key="4">
    <source>
        <dbReference type="Proteomes" id="UP000019854"/>
    </source>
</evidence>
<evidence type="ECO:0000256" key="1">
    <source>
        <dbReference type="SAM" id="MobiDB-lite"/>
    </source>
</evidence>
<sequence>MEPHRGTPDRRAAVIAAHLVWIALLAAGGVAVLRRQHARQVGSGGTQDPKICTPDSDN</sequence>
<keyword evidence="2" id="KW-1133">Transmembrane helix</keyword>
<dbReference type="Proteomes" id="UP000019854">
    <property type="component" value="Unassembled WGS sequence"/>
</dbReference>
<gene>
    <name evidence="3" type="ORF">L829_0236</name>
</gene>
<dbReference type="EMBL" id="JAOX01000001">
    <property type="protein sequence ID" value="ETZ86698.1"/>
    <property type="molecule type" value="Genomic_DNA"/>
</dbReference>
<keyword evidence="2" id="KW-0812">Transmembrane</keyword>
<feature type="region of interest" description="Disordered" evidence="1">
    <location>
        <begin position="37"/>
        <end position="58"/>
    </location>
</feature>
<proteinExistence type="predicted"/>
<accession>A0A829PAE9</accession>